<dbReference type="EMBL" id="OIVN01006440">
    <property type="protein sequence ID" value="SPD33178.1"/>
    <property type="molecule type" value="Genomic_DNA"/>
</dbReference>
<dbReference type="AlphaFoldDB" id="A0A2N9J8J6"/>
<protein>
    <submittedName>
        <fullName evidence="1">Uncharacterized protein</fullName>
    </submittedName>
</protein>
<reference evidence="1" key="1">
    <citation type="submission" date="2018-02" db="EMBL/GenBank/DDBJ databases">
        <authorList>
            <person name="Cohen D.B."/>
            <person name="Kent A.D."/>
        </authorList>
    </citation>
    <scope>NUCLEOTIDE SEQUENCE</scope>
</reference>
<sequence length="82" mass="9218">MVRMLECRSERGEELRAEREVGELRWPWAQGDGGGYDGGARVEATLEEAPHRSDLWWPKSSYIDAEDGQGNVLPTLTNSDRA</sequence>
<accession>A0A2N9J8J6</accession>
<gene>
    <name evidence="1" type="ORF">FSB_LOCUS61060</name>
</gene>
<evidence type="ECO:0000313" key="1">
    <source>
        <dbReference type="EMBL" id="SPD33178.1"/>
    </source>
</evidence>
<organism evidence="1">
    <name type="scientific">Fagus sylvatica</name>
    <name type="common">Beechnut</name>
    <dbReference type="NCBI Taxonomy" id="28930"/>
    <lineage>
        <taxon>Eukaryota</taxon>
        <taxon>Viridiplantae</taxon>
        <taxon>Streptophyta</taxon>
        <taxon>Embryophyta</taxon>
        <taxon>Tracheophyta</taxon>
        <taxon>Spermatophyta</taxon>
        <taxon>Magnoliopsida</taxon>
        <taxon>eudicotyledons</taxon>
        <taxon>Gunneridae</taxon>
        <taxon>Pentapetalae</taxon>
        <taxon>rosids</taxon>
        <taxon>fabids</taxon>
        <taxon>Fagales</taxon>
        <taxon>Fagaceae</taxon>
        <taxon>Fagus</taxon>
    </lineage>
</organism>
<name>A0A2N9J8J6_FAGSY</name>
<proteinExistence type="predicted"/>